<keyword evidence="2" id="KW-1185">Reference proteome</keyword>
<dbReference type="EMBL" id="JAESWA010000022">
    <property type="protein sequence ID" value="MBL4931912.1"/>
    <property type="molecule type" value="Genomic_DNA"/>
</dbReference>
<dbReference type="AlphaFoldDB" id="A0A937FH74"/>
<dbReference type="RefSeq" id="WP_202767293.1">
    <property type="nucleotide sequence ID" value="NZ_JAESWA010000022.1"/>
</dbReference>
<organism evidence="1 2">
    <name type="scientific">Clostridium paridis</name>
    <dbReference type="NCBI Taxonomy" id="2803863"/>
    <lineage>
        <taxon>Bacteria</taxon>
        <taxon>Bacillati</taxon>
        <taxon>Bacillota</taxon>
        <taxon>Clostridia</taxon>
        <taxon>Eubacteriales</taxon>
        <taxon>Clostridiaceae</taxon>
        <taxon>Clostridium</taxon>
    </lineage>
</organism>
<accession>A0A937FH74</accession>
<evidence type="ECO:0000313" key="2">
    <source>
        <dbReference type="Proteomes" id="UP000623681"/>
    </source>
</evidence>
<dbReference type="Proteomes" id="UP000623681">
    <property type="component" value="Unassembled WGS sequence"/>
</dbReference>
<sequence length="204" mass="23549">MGIYKLPLGIRIPRYDEYPKGYVVEEVNKKRDSANIVQGYKLVEVSDKKFTHFTEINIDIDKLWSLFISLSDSIIGDKAYGLIGFKGEKPTLSKISDKKNIIELFSKYQFELSNDGFSEFGIAYYDDNTLNEIYITTFKYVQVWTTDKDSLVKALRKAGLKEKKILNFIDEFPVVSEAISPDEVEGILSYTQILSEIKEEFEKF</sequence>
<proteinExistence type="predicted"/>
<protein>
    <submittedName>
        <fullName evidence="1">Uncharacterized protein</fullName>
    </submittedName>
</protein>
<comment type="caution">
    <text evidence="1">The sequence shown here is derived from an EMBL/GenBank/DDBJ whole genome shotgun (WGS) entry which is preliminary data.</text>
</comment>
<evidence type="ECO:0000313" key="1">
    <source>
        <dbReference type="EMBL" id="MBL4931912.1"/>
    </source>
</evidence>
<name>A0A937FH74_9CLOT</name>
<reference evidence="1" key="1">
    <citation type="submission" date="2021-01" db="EMBL/GenBank/DDBJ databases">
        <title>Genome public.</title>
        <authorList>
            <person name="Liu C."/>
            <person name="Sun Q."/>
        </authorList>
    </citation>
    <scope>NUCLEOTIDE SEQUENCE</scope>
    <source>
        <strain evidence="1">YIM B02565</strain>
    </source>
</reference>
<gene>
    <name evidence="1" type="ORF">JK634_08850</name>
</gene>